<organism evidence="1 2">
    <name type="scientific">Cetraspora pellucida</name>
    <dbReference type="NCBI Taxonomy" id="1433469"/>
    <lineage>
        <taxon>Eukaryota</taxon>
        <taxon>Fungi</taxon>
        <taxon>Fungi incertae sedis</taxon>
        <taxon>Mucoromycota</taxon>
        <taxon>Glomeromycotina</taxon>
        <taxon>Glomeromycetes</taxon>
        <taxon>Diversisporales</taxon>
        <taxon>Gigasporaceae</taxon>
        <taxon>Cetraspora</taxon>
    </lineage>
</organism>
<comment type="caution">
    <text evidence="1">The sequence shown here is derived from an EMBL/GenBank/DDBJ whole genome shotgun (WGS) entry which is preliminary data.</text>
</comment>
<dbReference type="Proteomes" id="UP000789759">
    <property type="component" value="Unassembled WGS sequence"/>
</dbReference>
<protein>
    <submittedName>
        <fullName evidence="1">13187_t:CDS:1</fullName>
    </submittedName>
</protein>
<keyword evidence="2" id="KW-1185">Reference proteome</keyword>
<name>A0A9N9DUT7_9GLOM</name>
<proteinExistence type="predicted"/>
<sequence>MCDAIYLSLDKLWDIPYKIGLKASLLNLCRLKLLLFVTPIALGPNNNENDIERTQTTTIKKNCNSLSAEL</sequence>
<reference evidence="1" key="1">
    <citation type="submission" date="2021-06" db="EMBL/GenBank/DDBJ databases">
        <authorList>
            <person name="Kallberg Y."/>
            <person name="Tangrot J."/>
            <person name="Rosling A."/>
        </authorList>
    </citation>
    <scope>NUCLEOTIDE SEQUENCE</scope>
    <source>
        <strain evidence="1">FL966</strain>
    </source>
</reference>
<evidence type="ECO:0000313" key="2">
    <source>
        <dbReference type="Proteomes" id="UP000789759"/>
    </source>
</evidence>
<gene>
    <name evidence="1" type="ORF">CPELLU_LOCUS9463</name>
</gene>
<evidence type="ECO:0000313" key="1">
    <source>
        <dbReference type="EMBL" id="CAG8653698.1"/>
    </source>
</evidence>
<accession>A0A9N9DUT7</accession>
<dbReference type="EMBL" id="CAJVQA010007234">
    <property type="protein sequence ID" value="CAG8653698.1"/>
    <property type="molecule type" value="Genomic_DNA"/>
</dbReference>
<dbReference type="AlphaFoldDB" id="A0A9N9DUT7"/>